<gene>
    <name evidence="3" type="ORF">ACFSW8_06675</name>
</gene>
<dbReference type="NCBIfam" id="TIGR02595">
    <property type="entry name" value="PEP_CTERM"/>
    <property type="match status" value="1"/>
</dbReference>
<evidence type="ECO:0000313" key="4">
    <source>
        <dbReference type="Proteomes" id="UP001597389"/>
    </source>
</evidence>
<dbReference type="RefSeq" id="WP_377086711.1">
    <property type="nucleotide sequence ID" value="NZ_JBHSJL010000014.1"/>
</dbReference>
<feature type="signal peptide" evidence="1">
    <location>
        <begin position="1"/>
        <end position="22"/>
    </location>
</feature>
<sequence>MKKANTPLAAALFLAGSLATNAASISVNIHINTNDANMVDAGESAFVGLAGAEVVDGANVNNYKVDTTSNQNNLVDNSGASTSVALADNSGYSSFVNNSFPNQATTGDAGLTQSAGFINDSEAYTLTNLNSFASSYTLILLFEIGNDSGGALKARNYGFTVNDGNGPQSVFTNDTASRDLDLTNDGSLEYLLASGGSIGAGTVDGNYAVFTGLSGDTLSISGAQSSSRSPLLGFQVVSEVASIPEPSISALLGLGGVALILRRRK</sequence>
<organism evidence="3 4">
    <name type="scientific">Rubritalea tangerina</name>
    <dbReference type="NCBI Taxonomy" id="430798"/>
    <lineage>
        <taxon>Bacteria</taxon>
        <taxon>Pseudomonadati</taxon>
        <taxon>Verrucomicrobiota</taxon>
        <taxon>Verrucomicrobiia</taxon>
        <taxon>Verrucomicrobiales</taxon>
        <taxon>Rubritaleaceae</taxon>
        <taxon>Rubritalea</taxon>
    </lineage>
</organism>
<feature type="chain" id="PRO_5047227081" evidence="1">
    <location>
        <begin position="23"/>
        <end position="265"/>
    </location>
</feature>
<feature type="domain" description="Ice-binding protein C-terminal" evidence="2">
    <location>
        <begin position="242"/>
        <end position="264"/>
    </location>
</feature>
<name>A0ABW4ZA31_9BACT</name>
<dbReference type="Pfam" id="PF07589">
    <property type="entry name" value="PEP-CTERM"/>
    <property type="match status" value="1"/>
</dbReference>
<proteinExistence type="predicted"/>
<evidence type="ECO:0000256" key="1">
    <source>
        <dbReference type="SAM" id="SignalP"/>
    </source>
</evidence>
<keyword evidence="1" id="KW-0732">Signal</keyword>
<dbReference type="EMBL" id="JBHUJB010000028">
    <property type="protein sequence ID" value="MFD2158575.1"/>
    <property type="molecule type" value="Genomic_DNA"/>
</dbReference>
<dbReference type="InterPro" id="IPR013424">
    <property type="entry name" value="Ice-binding_C"/>
</dbReference>
<reference evidence="4" key="1">
    <citation type="journal article" date="2019" name="Int. J. Syst. Evol. Microbiol.">
        <title>The Global Catalogue of Microorganisms (GCM) 10K type strain sequencing project: providing services to taxonomists for standard genome sequencing and annotation.</title>
        <authorList>
            <consortium name="The Broad Institute Genomics Platform"/>
            <consortium name="The Broad Institute Genome Sequencing Center for Infectious Disease"/>
            <person name="Wu L."/>
            <person name="Ma J."/>
        </authorList>
    </citation>
    <scope>NUCLEOTIDE SEQUENCE [LARGE SCALE GENOMIC DNA]</scope>
    <source>
        <strain evidence="4">CCUG 57942</strain>
    </source>
</reference>
<protein>
    <submittedName>
        <fullName evidence="3">PEP-CTERM sorting domain-containing protein</fullName>
    </submittedName>
</protein>
<dbReference type="Proteomes" id="UP001597389">
    <property type="component" value="Unassembled WGS sequence"/>
</dbReference>
<comment type="caution">
    <text evidence="3">The sequence shown here is derived from an EMBL/GenBank/DDBJ whole genome shotgun (WGS) entry which is preliminary data.</text>
</comment>
<keyword evidence="4" id="KW-1185">Reference proteome</keyword>
<evidence type="ECO:0000313" key="3">
    <source>
        <dbReference type="EMBL" id="MFD2158575.1"/>
    </source>
</evidence>
<evidence type="ECO:0000259" key="2">
    <source>
        <dbReference type="Pfam" id="PF07589"/>
    </source>
</evidence>
<accession>A0ABW4ZA31</accession>